<evidence type="ECO:0000313" key="2">
    <source>
        <dbReference type="EMBL" id="SDP04268.1"/>
    </source>
</evidence>
<evidence type="ECO:0000256" key="1">
    <source>
        <dbReference type="SAM" id="SignalP"/>
    </source>
</evidence>
<dbReference type="Pfam" id="PF10976">
    <property type="entry name" value="DUF2790"/>
    <property type="match status" value="1"/>
</dbReference>
<dbReference type="AlphaFoldDB" id="A0A1H0PHX1"/>
<dbReference type="EMBL" id="LT629705">
    <property type="protein sequence ID" value="SDP04268.1"/>
    <property type="molecule type" value="Genomic_DNA"/>
</dbReference>
<evidence type="ECO:0008006" key="4">
    <source>
        <dbReference type="Google" id="ProtNLM"/>
    </source>
</evidence>
<dbReference type="RefSeq" id="WP_090184357.1">
    <property type="nucleotide sequence ID" value="NZ_LT629705.1"/>
</dbReference>
<keyword evidence="1" id="KW-0732">Signal</keyword>
<organism evidence="2 3">
    <name type="scientific">Pseudomonas arsenicoxydans</name>
    <dbReference type="NCBI Taxonomy" id="702115"/>
    <lineage>
        <taxon>Bacteria</taxon>
        <taxon>Pseudomonadati</taxon>
        <taxon>Pseudomonadota</taxon>
        <taxon>Gammaproteobacteria</taxon>
        <taxon>Pseudomonadales</taxon>
        <taxon>Pseudomonadaceae</taxon>
        <taxon>Pseudomonas</taxon>
    </lineage>
</organism>
<reference evidence="2 3" key="1">
    <citation type="submission" date="2016-10" db="EMBL/GenBank/DDBJ databases">
        <authorList>
            <person name="de Groot N.N."/>
        </authorList>
    </citation>
    <scope>NUCLEOTIDE SEQUENCE [LARGE SCALE GENOMIC DNA]</scope>
    <source>
        <strain evidence="2 3">CECT 7543</strain>
    </source>
</reference>
<protein>
    <recommendedName>
        <fullName evidence="4">DUF2790 domain-containing protein</fullName>
    </recommendedName>
</protein>
<sequence>MNIRTLLVTSALACTAFTGLAQANDTSSSQAVPYHYGMPLNIKKVVALTEPQTLECKVITADMKYIDTSGKPEEISYRKLSDACSYQN</sequence>
<dbReference type="InterPro" id="IPR021245">
    <property type="entry name" value="DUF2790"/>
</dbReference>
<proteinExistence type="predicted"/>
<dbReference type="Gene3D" id="2.30.140.50">
    <property type="entry name" value="Protein of unknown function DUF2790"/>
    <property type="match status" value="1"/>
</dbReference>
<accession>A0A1H0PHX1</accession>
<feature type="chain" id="PRO_5009250736" description="DUF2790 domain-containing protein" evidence="1">
    <location>
        <begin position="24"/>
        <end position="88"/>
    </location>
</feature>
<dbReference type="Proteomes" id="UP000198827">
    <property type="component" value="Chromosome I"/>
</dbReference>
<evidence type="ECO:0000313" key="3">
    <source>
        <dbReference type="Proteomes" id="UP000198827"/>
    </source>
</evidence>
<feature type="signal peptide" evidence="1">
    <location>
        <begin position="1"/>
        <end position="23"/>
    </location>
</feature>
<gene>
    <name evidence="2" type="ORF">SAMN04489798_4547</name>
</gene>
<dbReference type="OrthoDB" id="7017737at2"/>
<name>A0A1H0PHX1_9PSED</name>